<dbReference type="GO" id="GO:0005794">
    <property type="term" value="C:Golgi apparatus"/>
    <property type="evidence" value="ECO:0007669"/>
    <property type="project" value="TreeGrafter"/>
</dbReference>
<evidence type="ECO:0000313" key="3">
    <source>
        <dbReference type="Proteomes" id="UP000232323"/>
    </source>
</evidence>
<organism evidence="2 3">
    <name type="scientific">Chlamydomonas eustigma</name>
    <dbReference type="NCBI Taxonomy" id="1157962"/>
    <lineage>
        <taxon>Eukaryota</taxon>
        <taxon>Viridiplantae</taxon>
        <taxon>Chlorophyta</taxon>
        <taxon>core chlorophytes</taxon>
        <taxon>Chlorophyceae</taxon>
        <taxon>CS clade</taxon>
        <taxon>Chlamydomonadales</taxon>
        <taxon>Chlamydomonadaceae</taxon>
        <taxon>Chlamydomonas</taxon>
    </lineage>
</organism>
<proteinExistence type="predicted"/>
<dbReference type="Pfam" id="PF03407">
    <property type="entry name" value="Nucleotid_trans"/>
    <property type="match status" value="1"/>
</dbReference>
<accession>A0A250WZX0</accession>
<comment type="caution">
    <text evidence="2">The sequence shown here is derived from an EMBL/GenBank/DDBJ whole genome shotgun (WGS) entry which is preliminary data.</text>
</comment>
<dbReference type="PANTHER" id="PTHR47032:SF1">
    <property type="entry name" value="UDP-D-XYLOSE:L-FUCOSE ALPHA-1,3-D-XYLOSYLTRANSFERASE-RELATED"/>
    <property type="match status" value="1"/>
</dbReference>
<feature type="domain" description="Nucleotide-diphospho-sugar transferase" evidence="1">
    <location>
        <begin position="158"/>
        <end position="417"/>
    </location>
</feature>
<dbReference type="InterPro" id="IPR005069">
    <property type="entry name" value="Nucl-diP-sugar_transferase"/>
</dbReference>
<dbReference type="InterPro" id="IPR052636">
    <property type="entry name" value="UDP-D-xylose:L-fucose_XylT"/>
</dbReference>
<evidence type="ECO:0000313" key="2">
    <source>
        <dbReference type="EMBL" id="GAX76335.1"/>
    </source>
</evidence>
<evidence type="ECO:0000259" key="1">
    <source>
        <dbReference type="Pfam" id="PF03407"/>
    </source>
</evidence>
<dbReference type="AlphaFoldDB" id="A0A250WZX0"/>
<dbReference type="OrthoDB" id="540503at2759"/>
<dbReference type="EMBL" id="BEGY01000017">
    <property type="protein sequence ID" value="GAX76335.1"/>
    <property type="molecule type" value="Genomic_DNA"/>
</dbReference>
<name>A0A250WZX0_9CHLO</name>
<dbReference type="GO" id="GO:0016757">
    <property type="term" value="F:glycosyltransferase activity"/>
    <property type="evidence" value="ECO:0007669"/>
    <property type="project" value="TreeGrafter"/>
</dbReference>
<protein>
    <recommendedName>
        <fullName evidence="1">Nucleotide-diphospho-sugar transferase domain-containing protein</fullName>
    </recommendedName>
</protein>
<sequence>MVTIPPILFRPIWFLHLFIWMSASLFDNFGISLVNGSSASLSLAAELESIPEKNCMSTWQLKEVLPAAEYTVTSKGIQRTGVIVTSCDLSCLQNLFEPFMWGLMNNRDGDFSQHLIIISNGVSAYIYCDHLRSLNYKHHCVLDRWCAPPNANASMEHAAGSLTFGKPMYFYALVQKVAWISEVIKFGRSVLWTDMDIFYFGNPLKYLFETVPDADFAHHGEYWDWTFPTDKCKWNGMIRCDANKSFDGNCCQESINGGLLFFNPTVHGVNIVKAWFGVLFEDCVVFGKLWNNTCILDQYALGNVIYLGNPNVPDHKPQYIKGPIYHWDELKHEYVQIGEIVRSPRNEIVYRISQQVFSSRCFGECGYISSNKGYNTYMVAGEKGGDSQRRVCVMPQKNHDRLISMHQNCLGDVEAKRSNMIALQGMTADEDMYRKEAQDLGRVVIPDW</sequence>
<dbReference type="PANTHER" id="PTHR47032">
    <property type="entry name" value="UDP-D-XYLOSE:L-FUCOSE ALPHA-1,3-D-XYLOSYLTRANSFERASE-RELATED"/>
    <property type="match status" value="1"/>
</dbReference>
<reference evidence="2 3" key="1">
    <citation type="submission" date="2017-08" db="EMBL/GenBank/DDBJ databases">
        <title>Acidophilic green algal genome provides insights into adaptation to an acidic environment.</title>
        <authorList>
            <person name="Hirooka S."/>
            <person name="Hirose Y."/>
            <person name="Kanesaki Y."/>
            <person name="Higuchi S."/>
            <person name="Fujiwara T."/>
            <person name="Onuma R."/>
            <person name="Era A."/>
            <person name="Ohbayashi R."/>
            <person name="Uzuka A."/>
            <person name="Nozaki H."/>
            <person name="Yoshikawa H."/>
            <person name="Miyagishima S.Y."/>
        </authorList>
    </citation>
    <scope>NUCLEOTIDE SEQUENCE [LARGE SCALE GENOMIC DNA]</scope>
    <source>
        <strain evidence="2 3">NIES-2499</strain>
    </source>
</reference>
<dbReference type="Proteomes" id="UP000232323">
    <property type="component" value="Unassembled WGS sequence"/>
</dbReference>
<gene>
    <name evidence="2" type="ORF">CEUSTIGMA_g3781.t1</name>
</gene>
<keyword evidence="3" id="KW-1185">Reference proteome</keyword>